<dbReference type="PANTHER" id="PTHR30126:SF40">
    <property type="entry name" value="HTH-TYPE TRANSCRIPTIONAL REGULATOR GLTR"/>
    <property type="match status" value="1"/>
</dbReference>
<dbReference type="Gene3D" id="1.10.10.10">
    <property type="entry name" value="Winged helix-like DNA-binding domain superfamily/Winged helix DNA-binding domain"/>
    <property type="match status" value="1"/>
</dbReference>
<dbReference type="PANTHER" id="PTHR30126">
    <property type="entry name" value="HTH-TYPE TRANSCRIPTIONAL REGULATOR"/>
    <property type="match status" value="1"/>
</dbReference>
<dbReference type="SUPFAM" id="SSF53850">
    <property type="entry name" value="Periplasmic binding protein-like II"/>
    <property type="match status" value="1"/>
</dbReference>
<comment type="similarity">
    <text evidence="1">Belongs to the LysR transcriptional regulatory family.</text>
</comment>
<evidence type="ECO:0000259" key="5">
    <source>
        <dbReference type="PROSITE" id="PS50931"/>
    </source>
</evidence>
<organism evidence="6 7">
    <name type="scientific">Flavobacterium branchiicola</name>
    <dbReference type="NCBI Taxonomy" id="1114875"/>
    <lineage>
        <taxon>Bacteria</taxon>
        <taxon>Pseudomonadati</taxon>
        <taxon>Bacteroidota</taxon>
        <taxon>Flavobacteriia</taxon>
        <taxon>Flavobacteriales</taxon>
        <taxon>Flavobacteriaceae</taxon>
        <taxon>Flavobacterium</taxon>
    </lineage>
</organism>
<dbReference type="SUPFAM" id="SSF46785">
    <property type="entry name" value="Winged helix' DNA-binding domain"/>
    <property type="match status" value="1"/>
</dbReference>
<proteinExistence type="inferred from homology"/>
<protein>
    <submittedName>
        <fullName evidence="6">LysR family transcriptional regulator</fullName>
    </submittedName>
</protein>
<dbReference type="InterPro" id="IPR000847">
    <property type="entry name" value="LysR_HTH_N"/>
</dbReference>
<dbReference type="PRINTS" id="PR00039">
    <property type="entry name" value="HTHLYSR"/>
</dbReference>
<dbReference type="RefSeq" id="WP_213259628.1">
    <property type="nucleotide sequence ID" value="NZ_JAGYWA010000008.1"/>
</dbReference>
<evidence type="ECO:0000256" key="1">
    <source>
        <dbReference type="ARBA" id="ARBA00009437"/>
    </source>
</evidence>
<dbReference type="EMBL" id="JBHSGV010000008">
    <property type="protein sequence ID" value="MFC4749683.1"/>
    <property type="molecule type" value="Genomic_DNA"/>
</dbReference>
<evidence type="ECO:0000256" key="2">
    <source>
        <dbReference type="ARBA" id="ARBA00023015"/>
    </source>
</evidence>
<dbReference type="InterPro" id="IPR036388">
    <property type="entry name" value="WH-like_DNA-bd_sf"/>
</dbReference>
<keyword evidence="3" id="KW-0238">DNA-binding</keyword>
<gene>
    <name evidence="6" type="ORF">ACFO5S_19685</name>
</gene>
<dbReference type="InterPro" id="IPR036390">
    <property type="entry name" value="WH_DNA-bd_sf"/>
</dbReference>
<evidence type="ECO:0000313" key="6">
    <source>
        <dbReference type="EMBL" id="MFC4749683.1"/>
    </source>
</evidence>
<comment type="caution">
    <text evidence="6">The sequence shown here is derived from an EMBL/GenBank/DDBJ whole genome shotgun (WGS) entry which is preliminary data.</text>
</comment>
<keyword evidence="2" id="KW-0805">Transcription regulation</keyword>
<evidence type="ECO:0000313" key="7">
    <source>
        <dbReference type="Proteomes" id="UP001595935"/>
    </source>
</evidence>
<feature type="domain" description="HTH lysR-type" evidence="5">
    <location>
        <begin position="2"/>
        <end position="59"/>
    </location>
</feature>
<keyword evidence="4" id="KW-0804">Transcription</keyword>
<reference evidence="7" key="1">
    <citation type="journal article" date="2019" name="Int. J. Syst. Evol. Microbiol.">
        <title>The Global Catalogue of Microorganisms (GCM) 10K type strain sequencing project: providing services to taxonomists for standard genome sequencing and annotation.</title>
        <authorList>
            <consortium name="The Broad Institute Genomics Platform"/>
            <consortium name="The Broad Institute Genome Sequencing Center for Infectious Disease"/>
            <person name="Wu L."/>
            <person name="Ma J."/>
        </authorList>
    </citation>
    <scope>NUCLEOTIDE SEQUENCE [LARGE SCALE GENOMIC DNA]</scope>
    <source>
        <strain evidence="7">WYCCWR 13023</strain>
    </source>
</reference>
<keyword evidence="7" id="KW-1185">Reference proteome</keyword>
<name>A0ABV9PM65_9FLAO</name>
<dbReference type="Pfam" id="PF00126">
    <property type="entry name" value="HTH_1"/>
    <property type="match status" value="1"/>
</dbReference>
<sequence length="301" mass="34965">MVNLEWYRTFKAVYKNGNFSLAAKELFMSQPAVSQQISMLEAHVGNKLFNRKSKGVEPTEYAKLLNNLIIDALERLENVETSFRTKAEDANRLISIGVSQHLFGCIGDLLISKFDLIDFTFADNDALFELVDAKKLDFAIVTKGFETFDTVYEIVGKIKLIMVAPTNQDVTEFRQRLKADNFAEIEQWLNEQKWYSHDARIPHIKLFWLHAFNKKRPSMVPNYIIPSESEMLKILAKNEGVAVTWNCNARRYIQENKLQLLWNSFHVPEEFVYVLTTKNNKSNTFFDVISKELKLFFGNRL</sequence>
<evidence type="ECO:0000256" key="3">
    <source>
        <dbReference type="ARBA" id="ARBA00023125"/>
    </source>
</evidence>
<accession>A0ABV9PM65</accession>
<evidence type="ECO:0000256" key="4">
    <source>
        <dbReference type="ARBA" id="ARBA00023163"/>
    </source>
</evidence>
<dbReference type="PROSITE" id="PS50931">
    <property type="entry name" value="HTH_LYSR"/>
    <property type="match status" value="1"/>
</dbReference>
<dbReference type="Proteomes" id="UP001595935">
    <property type="component" value="Unassembled WGS sequence"/>
</dbReference>